<evidence type="ECO:0000256" key="3">
    <source>
        <dbReference type="ARBA" id="ARBA00022833"/>
    </source>
</evidence>
<dbReference type="SUPFAM" id="SSF57667">
    <property type="entry name" value="beta-beta-alpha zinc fingers"/>
    <property type="match status" value="1"/>
</dbReference>
<dbReference type="AlphaFoldDB" id="A0A8R1HH40"/>
<accession>A0A8R1HH40</accession>
<sequence length="196" mass="22707">MDSEVSPSSHMEEPSENNADTSSQRTEETIENDNQQQTSRPQLPLVTCPYNEDHRISPLDFNEHVWNCRGEKMEFYPHAMVLKRCMYDPLHFLPEDEMPFHELFCKTQSEELEKMLKTEPIVLNVDDFLAAQKTMKAYDEADRGGGGDDDDSDTDSDEKDVSVTSEIADSELDEEDVRETVKRLVYLDMDREVFKK</sequence>
<reference evidence="7" key="1">
    <citation type="submission" date="2010-08" db="EMBL/GenBank/DDBJ databases">
        <authorList>
            <consortium name="Caenorhabditis japonica Sequencing Consortium"/>
            <person name="Wilson R.K."/>
        </authorList>
    </citation>
    <scope>NUCLEOTIDE SEQUENCE [LARGE SCALE GENOMIC DNA]</scope>
    <source>
        <strain evidence="7">DF5081</strain>
    </source>
</reference>
<evidence type="ECO:0000256" key="2">
    <source>
        <dbReference type="ARBA" id="ARBA00022771"/>
    </source>
</evidence>
<name>A0A8R1HH40_CAEJA</name>
<proteinExistence type="predicted"/>
<dbReference type="GO" id="GO:0008270">
    <property type="term" value="F:zinc ion binding"/>
    <property type="evidence" value="ECO:0007669"/>
    <property type="project" value="UniProtKB-KW"/>
</dbReference>
<keyword evidence="1" id="KW-0479">Metal-binding</keyword>
<dbReference type="Proteomes" id="UP000005237">
    <property type="component" value="Unassembled WGS sequence"/>
</dbReference>
<feature type="region of interest" description="Disordered" evidence="4">
    <location>
        <begin position="138"/>
        <end position="176"/>
    </location>
</feature>
<feature type="domain" description="CHHC U11-48K-type" evidence="5">
    <location>
        <begin position="45"/>
        <end position="72"/>
    </location>
</feature>
<keyword evidence="3" id="KW-0862">Zinc</keyword>
<reference evidence="6" key="2">
    <citation type="submission" date="2022-06" db="UniProtKB">
        <authorList>
            <consortium name="EnsemblMetazoa"/>
        </authorList>
    </citation>
    <scope>IDENTIFICATION</scope>
    <source>
        <strain evidence="6">DF5081</strain>
    </source>
</reference>
<evidence type="ECO:0000313" key="6">
    <source>
        <dbReference type="EnsemblMetazoa" id="CJA00276b.1"/>
    </source>
</evidence>
<dbReference type="Pfam" id="PF05253">
    <property type="entry name" value="zf-U11-48K"/>
    <property type="match status" value="2"/>
</dbReference>
<dbReference type="EnsemblMetazoa" id="CJA00276b.1">
    <property type="protein sequence ID" value="CJA00276b.1"/>
    <property type="gene ID" value="WBGene00119479"/>
</dbReference>
<feature type="region of interest" description="Disordered" evidence="4">
    <location>
        <begin position="1"/>
        <end position="44"/>
    </location>
</feature>
<feature type="compositionally biased region" description="Polar residues" evidence="4">
    <location>
        <begin position="32"/>
        <end position="41"/>
    </location>
</feature>
<keyword evidence="2" id="KW-0863">Zinc-finger</keyword>
<protein>
    <recommendedName>
        <fullName evidence="5">CHHC U11-48K-type domain-containing protein</fullName>
    </recommendedName>
</protein>
<dbReference type="InterPro" id="IPR036236">
    <property type="entry name" value="Znf_C2H2_sf"/>
</dbReference>
<dbReference type="InterPro" id="IPR022776">
    <property type="entry name" value="TRM13/UPF0224_CHHC_Znf_dom"/>
</dbReference>
<keyword evidence="7" id="KW-1185">Reference proteome</keyword>
<evidence type="ECO:0000256" key="4">
    <source>
        <dbReference type="SAM" id="MobiDB-lite"/>
    </source>
</evidence>
<evidence type="ECO:0000313" key="7">
    <source>
        <dbReference type="Proteomes" id="UP000005237"/>
    </source>
</evidence>
<evidence type="ECO:0000259" key="5">
    <source>
        <dbReference type="PROSITE" id="PS51800"/>
    </source>
</evidence>
<dbReference type="PROSITE" id="PS51800">
    <property type="entry name" value="ZF_CHHC_U11_48K"/>
    <property type="match status" value="1"/>
</dbReference>
<evidence type="ECO:0000256" key="1">
    <source>
        <dbReference type="ARBA" id="ARBA00022723"/>
    </source>
</evidence>
<feature type="compositionally biased region" description="Acidic residues" evidence="4">
    <location>
        <begin position="147"/>
        <end position="158"/>
    </location>
</feature>
<organism evidence="6 7">
    <name type="scientific">Caenorhabditis japonica</name>
    <dbReference type="NCBI Taxonomy" id="281687"/>
    <lineage>
        <taxon>Eukaryota</taxon>
        <taxon>Metazoa</taxon>
        <taxon>Ecdysozoa</taxon>
        <taxon>Nematoda</taxon>
        <taxon>Chromadorea</taxon>
        <taxon>Rhabditida</taxon>
        <taxon>Rhabditina</taxon>
        <taxon>Rhabditomorpha</taxon>
        <taxon>Rhabditoidea</taxon>
        <taxon>Rhabditidae</taxon>
        <taxon>Peloderinae</taxon>
        <taxon>Caenorhabditis</taxon>
    </lineage>
</organism>